<evidence type="ECO:0000256" key="2">
    <source>
        <dbReference type="ARBA" id="ARBA00010173"/>
    </source>
</evidence>
<comment type="cofactor">
    <cofactor evidence="11">
        <name>[4Fe-4S] cluster</name>
        <dbReference type="ChEBI" id="CHEBI:49883"/>
    </cofactor>
    <text evidence="11">Binds 1 [4Fe-4S] cluster per subunit. The cluster is coordinated with 3 cysteines and an exchangeable S-adenosyl-L-methionine.</text>
</comment>
<keyword evidence="7" id="KW-0479">Metal-binding</keyword>
<dbReference type="SFLD" id="SFLDS00032">
    <property type="entry name" value="Radical_SAM_3-amino-3-carboxyp"/>
    <property type="match status" value="1"/>
</dbReference>
<evidence type="ECO:0000256" key="3">
    <source>
        <dbReference type="ARBA" id="ARBA00012221"/>
    </source>
</evidence>
<dbReference type="OrthoDB" id="1649088at2759"/>
<dbReference type="Gene3D" id="3.40.50.11860">
    <property type="entry name" value="Diphthamide synthesis DPH1/DPH2 domain 3"/>
    <property type="match status" value="1"/>
</dbReference>
<feature type="region of interest" description="Disordered" evidence="12">
    <location>
        <begin position="1"/>
        <end position="20"/>
    </location>
</feature>
<dbReference type="Proteomes" id="UP000770661">
    <property type="component" value="Unassembled WGS sequence"/>
</dbReference>
<dbReference type="Gene3D" id="3.40.50.11850">
    <property type="entry name" value="Diphthamide synthesis DPH1/DPH2 domain 2"/>
    <property type="match status" value="1"/>
</dbReference>
<gene>
    <name evidence="13" type="primary">DPH1</name>
    <name evidence="13" type="ORF">GWK47_008622</name>
</gene>
<comment type="similarity">
    <text evidence="2 11">Belongs to the DPH1/DPH2 family. DPH1 subfamily.</text>
</comment>
<protein>
    <recommendedName>
        <fullName evidence="4 11">2-(3-amino-3-carboxypropyl)histidine synthase subunit 1</fullName>
        <ecNumber evidence="3 11">2.5.1.108</ecNumber>
    </recommendedName>
</protein>
<comment type="catalytic activity">
    <reaction evidence="10 11">
        <text>L-histidyl-[translation elongation factor 2] + S-adenosyl-L-methionine = 2-[(3S)-amino-3-carboxypropyl]-L-histidyl-[translation elongation factor 2] + S-methyl-5'-thioadenosine + H(+)</text>
        <dbReference type="Rhea" id="RHEA:36783"/>
        <dbReference type="Rhea" id="RHEA-COMP:9748"/>
        <dbReference type="Rhea" id="RHEA-COMP:9749"/>
        <dbReference type="ChEBI" id="CHEBI:15378"/>
        <dbReference type="ChEBI" id="CHEBI:17509"/>
        <dbReference type="ChEBI" id="CHEBI:29979"/>
        <dbReference type="ChEBI" id="CHEBI:59789"/>
        <dbReference type="ChEBI" id="CHEBI:73995"/>
        <dbReference type="EC" id="2.5.1.108"/>
    </reaction>
</comment>
<dbReference type="PANTHER" id="PTHR10762">
    <property type="entry name" value="DIPHTHAMIDE BIOSYNTHESIS PROTEIN"/>
    <property type="match status" value="1"/>
</dbReference>
<evidence type="ECO:0000256" key="1">
    <source>
        <dbReference type="ARBA" id="ARBA00005156"/>
    </source>
</evidence>
<dbReference type="InterPro" id="IPR042265">
    <property type="entry name" value="DPH1/DPH2_3"/>
</dbReference>
<dbReference type="NCBIfam" id="TIGR00322">
    <property type="entry name" value="diphth2_R"/>
    <property type="match status" value="2"/>
</dbReference>
<feature type="compositionally biased region" description="Acidic residues" evidence="12">
    <location>
        <begin position="7"/>
        <end position="16"/>
    </location>
</feature>
<reference evidence="13" key="1">
    <citation type="submission" date="2020-07" db="EMBL/GenBank/DDBJ databases">
        <title>The High-quality genome of the commercially important snow crab, Chionoecetes opilio.</title>
        <authorList>
            <person name="Jeong J.-H."/>
            <person name="Ryu S."/>
        </authorList>
    </citation>
    <scope>NUCLEOTIDE SEQUENCE</scope>
    <source>
        <strain evidence="13">MADBK_172401_WGS</strain>
        <tissue evidence="13">Digestive gland</tissue>
    </source>
</reference>
<comment type="function">
    <text evidence="11">Catalyzes the first step of diphthamide biosynthesis, a post-translational modification of histidine which occurs in elongation factor 2.</text>
</comment>
<keyword evidence="8" id="KW-0408">Iron</keyword>
<keyword evidence="14" id="KW-1185">Reference proteome</keyword>
<evidence type="ECO:0000256" key="4">
    <source>
        <dbReference type="ARBA" id="ARBA00021915"/>
    </source>
</evidence>
<evidence type="ECO:0000256" key="9">
    <source>
        <dbReference type="ARBA" id="ARBA00023014"/>
    </source>
</evidence>
<dbReference type="UniPathway" id="UPA00559"/>
<accession>A0A8J5CP21</accession>
<dbReference type="Pfam" id="PF01866">
    <property type="entry name" value="Diphthamide_syn"/>
    <property type="match status" value="2"/>
</dbReference>
<dbReference type="PIRSF" id="PIRSF004967">
    <property type="entry name" value="DPH1"/>
    <property type="match status" value="1"/>
</dbReference>
<keyword evidence="5 11" id="KW-0808">Transferase</keyword>
<dbReference type="InterPro" id="IPR035435">
    <property type="entry name" value="DPH1/DPH2_euk_archaea"/>
</dbReference>
<sequence>MAGDQQTNDEDPSGMDDDNKKIVVIPKKKKVFRPKAGVVKGVPLELENDTKLKQAIEILPQNYNFEIPKTIWRIQQANAKHVALQFPEGLLIFATTIADILESWASVEVTIMGDVTYGACCVDDFTARAIGADFMVHYGHSCLVPIDQTGSIPCLYVFVDIQFDTVHLVDAVKSVFPTTEPLALVSIIQFVGSLQKVAQELRDCGYGVCVPQCRPLSPGEILGCTSAPVPPGHTIVCLGDGRFHLESIMISNPELSTYLYNPYSKVLSKEYYDQPLMKKIRKEAIDKASKAEKWGVILGTWDGRATLRSWITCRCVFCSRWLLVLAMNCTSFTRSELSKYHGHRKQLSAAKKSFVVVLLSEIFPAKLSAMSSVEAWVQVACPRLSIDWGASFSRPLLNPYEAAVALRHAKWDSQSYPMDFYAHESLGNWTPNHKPPCPCGQTRSTGCKGVRCMTVK</sequence>
<dbReference type="InterPro" id="IPR042263">
    <property type="entry name" value="DPH1/DPH2_1"/>
</dbReference>
<proteinExistence type="inferred from homology"/>
<dbReference type="AlphaFoldDB" id="A0A8J5CP21"/>
<dbReference type="InterPro" id="IPR042264">
    <property type="entry name" value="DPH1/DPH2_2"/>
</dbReference>
<comment type="pathway">
    <text evidence="1 11">Protein modification; peptidyl-diphthamide biosynthesis.</text>
</comment>
<organism evidence="13 14">
    <name type="scientific">Chionoecetes opilio</name>
    <name type="common">Atlantic snow crab</name>
    <name type="synonym">Cancer opilio</name>
    <dbReference type="NCBI Taxonomy" id="41210"/>
    <lineage>
        <taxon>Eukaryota</taxon>
        <taxon>Metazoa</taxon>
        <taxon>Ecdysozoa</taxon>
        <taxon>Arthropoda</taxon>
        <taxon>Crustacea</taxon>
        <taxon>Multicrustacea</taxon>
        <taxon>Malacostraca</taxon>
        <taxon>Eumalacostraca</taxon>
        <taxon>Eucarida</taxon>
        <taxon>Decapoda</taxon>
        <taxon>Pleocyemata</taxon>
        <taxon>Brachyura</taxon>
        <taxon>Eubrachyura</taxon>
        <taxon>Majoidea</taxon>
        <taxon>Majidae</taxon>
        <taxon>Chionoecetes</taxon>
    </lineage>
</organism>
<evidence type="ECO:0000256" key="11">
    <source>
        <dbReference type="PIRNR" id="PIRNR004967"/>
    </source>
</evidence>
<evidence type="ECO:0000313" key="13">
    <source>
        <dbReference type="EMBL" id="KAG0716865.1"/>
    </source>
</evidence>
<name>A0A8J5CP21_CHIOP</name>
<dbReference type="FunFam" id="3.40.50.11840:FF:000001">
    <property type="entry name" value="2-(3-amino-3-carboxypropyl)histidine synthase subunit 1"/>
    <property type="match status" value="1"/>
</dbReference>
<dbReference type="FunFam" id="3.40.50.11850:FF:000001">
    <property type="entry name" value="2-(3-amino-3-carboxypropyl)histidine synthase subunit 1"/>
    <property type="match status" value="1"/>
</dbReference>
<evidence type="ECO:0000313" key="14">
    <source>
        <dbReference type="Proteomes" id="UP000770661"/>
    </source>
</evidence>
<keyword evidence="9" id="KW-0411">Iron-sulfur</keyword>
<dbReference type="EMBL" id="JACEEZ010018471">
    <property type="protein sequence ID" value="KAG0716865.1"/>
    <property type="molecule type" value="Genomic_DNA"/>
</dbReference>
<keyword evidence="6 11" id="KW-0949">S-adenosyl-L-methionine</keyword>
<evidence type="ECO:0000256" key="12">
    <source>
        <dbReference type="SAM" id="MobiDB-lite"/>
    </source>
</evidence>
<dbReference type="EC" id="2.5.1.108" evidence="3 11"/>
<evidence type="ECO:0000256" key="10">
    <source>
        <dbReference type="ARBA" id="ARBA00048403"/>
    </source>
</evidence>
<evidence type="ECO:0000256" key="8">
    <source>
        <dbReference type="ARBA" id="ARBA00023004"/>
    </source>
</evidence>
<evidence type="ECO:0000256" key="7">
    <source>
        <dbReference type="ARBA" id="ARBA00022723"/>
    </source>
</evidence>
<comment type="caution">
    <text evidence="13">The sequence shown here is derived from an EMBL/GenBank/DDBJ whole genome shotgun (WGS) entry which is preliminary data.</text>
</comment>
<evidence type="ECO:0000256" key="5">
    <source>
        <dbReference type="ARBA" id="ARBA00022679"/>
    </source>
</evidence>
<dbReference type="PANTHER" id="PTHR10762:SF1">
    <property type="entry name" value="2-(3-AMINO-3-CARBOXYPROPYL)HISTIDINE SYNTHASE SUBUNIT 1"/>
    <property type="match status" value="1"/>
</dbReference>
<dbReference type="GO" id="GO:0051539">
    <property type="term" value="F:4 iron, 4 sulfur cluster binding"/>
    <property type="evidence" value="ECO:0007669"/>
    <property type="project" value="UniProtKB-UniRule"/>
</dbReference>
<dbReference type="Gene3D" id="3.40.50.11840">
    <property type="entry name" value="Diphthamide synthesis DPH1/DPH2 domain 1"/>
    <property type="match status" value="1"/>
</dbReference>
<dbReference type="InterPro" id="IPR016435">
    <property type="entry name" value="DPH1/DPH2"/>
</dbReference>
<dbReference type="GO" id="GO:0046872">
    <property type="term" value="F:metal ion binding"/>
    <property type="evidence" value="ECO:0007669"/>
    <property type="project" value="UniProtKB-KW"/>
</dbReference>
<keyword evidence="11" id="KW-0004">4Fe-4S</keyword>
<evidence type="ECO:0000256" key="6">
    <source>
        <dbReference type="ARBA" id="ARBA00022691"/>
    </source>
</evidence>
<dbReference type="GO" id="GO:0017183">
    <property type="term" value="P:protein histidyl modification to diphthamide"/>
    <property type="evidence" value="ECO:0007669"/>
    <property type="project" value="UniProtKB-UniRule"/>
</dbReference>
<dbReference type="GO" id="GO:0090560">
    <property type="term" value="F:2-(3-amino-3-carboxypropyl)histidine synthase activity"/>
    <property type="evidence" value="ECO:0007669"/>
    <property type="project" value="UniProtKB-UniRule"/>
</dbReference>